<organism evidence="2 3">
    <name type="scientific">Porites evermanni</name>
    <dbReference type="NCBI Taxonomy" id="104178"/>
    <lineage>
        <taxon>Eukaryota</taxon>
        <taxon>Metazoa</taxon>
        <taxon>Cnidaria</taxon>
        <taxon>Anthozoa</taxon>
        <taxon>Hexacorallia</taxon>
        <taxon>Scleractinia</taxon>
        <taxon>Fungiina</taxon>
        <taxon>Poritidae</taxon>
        <taxon>Porites</taxon>
    </lineage>
</organism>
<reference evidence="2 3" key="1">
    <citation type="submission" date="2022-05" db="EMBL/GenBank/DDBJ databases">
        <authorList>
            <consortium name="Genoscope - CEA"/>
            <person name="William W."/>
        </authorList>
    </citation>
    <scope>NUCLEOTIDE SEQUENCE [LARGE SCALE GENOMIC DNA]</scope>
</reference>
<proteinExistence type="predicted"/>
<name>A0ABN8LNA5_9CNID</name>
<sequence>MAKSFARIRDRLMHKIRRFRNVRKDKDELREPIFNNNDDDKNHSDQERVSCTDWLRSESHRTVKNSTENPHIEKDLGSTEITDVMNDLQETEEVEIAGEADCSQAKPPFLERRRSSAFQRLKNWVKPEHRRDAICEQMEREIETSGMSLRQYRKFLATTYILYDLKML</sequence>
<keyword evidence="3" id="KW-1185">Reference proteome</keyword>
<protein>
    <submittedName>
        <fullName evidence="2">Uncharacterized protein</fullName>
    </submittedName>
</protein>
<feature type="region of interest" description="Disordered" evidence="1">
    <location>
        <begin position="59"/>
        <end position="81"/>
    </location>
</feature>
<evidence type="ECO:0000313" key="2">
    <source>
        <dbReference type="EMBL" id="CAH3018685.1"/>
    </source>
</evidence>
<evidence type="ECO:0000256" key="1">
    <source>
        <dbReference type="SAM" id="MobiDB-lite"/>
    </source>
</evidence>
<gene>
    <name evidence="2" type="ORF">PEVE_00044407</name>
</gene>
<accession>A0ABN8LNA5</accession>
<evidence type="ECO:0000313" key="3">
    <source>
        <dbReference type="Proteomes" id="UP001159427"/>
    </source>
</evidence>
<dbReference type="EMBL" id="CALNXI010000094">
    <property type="protein sequence ID" value="CAH3018685.1"/>
    <property type="molecule type" value="Genomic_DNA"/>
</dbReference>
<dbReference type="Proteomes" id="UP001159427">
    <property type="component" value="Unassembled WGS sequence"/>
</dbReference>
<comment type="caution">
    <text evidence="2">The sequence shown here is derived from an EMBL/GenBank/DDBJ whole genome shotgun (WGS) entry which is preliminary data.</text>
</comment>